<protein>
    <submittedName>
        <fullName evidence="2">DUF308 domain-containing protein</fullName>
    </submittedName>
</protein>
<dbReference type="PANTHER" id="PTHR34989">
    <property type="entry name" value="PROTEIN HDED"/>
    <property type="match status" value="1"/>
</dbReference>
<keyword evidence="1" id="KW-1133">Transmembrane helix</keyword>
<feature type="transmembrane region" description="Helical" evidence="1">
    <location>
        <begin position="123"/>
        <end position="146"/>
    </location>
</feature>
<dbReference type="EMBL" id="CP102290">
    <property type="protein sequence ID" value="UWP60662.1"/>
    <property type="molecule type" value="Genomic_DNA"/>
</dbReference>
<evidence type="ECO:0000256" key="1">
    <source>
        <dbReference type="SAM" id="Phobius"/>
    </source>
</evidence>
<evidence type="ECO:0000313" key="2">
    <source>
        <dbReference type="EMBL" id="UWP60662.1"/>
    </source>
</evidence>
<dbReference type="RefSeq" id="WP_028530419.1">
    <property type="nucleotide sequence ID" value="NZ_CABLBR010000002.1"/>
</dbReference>
<name>A0ABY5VJV1_9FIRM</name>
<evidence type="ECO:0000313" key="3">
    <source>
        <dbReference type="Proteomes" id="UP001060164"/>
    </source>
</evidence>
<sequence>MKRFVKEFKRDYMIMALMCIVVGILFLFFPVSSGKIICYMIAILFGVMGVIHIVIYFRKAIDDYIFQMDFARGLMEAACGVFFLIRPELLLGILPIALGILVIVDCFVKIQHGTNLMRMGYEYWWVVMLLGIAAGVLGIFMLFNPFGTMKALMIFIGIALIADGLMDFWTLFCVSGLLKRISEQVLEEDIVLYDDEQNRRA</sequence>
<reference evidence="2" key="1">
    <citation type="journal article" date="2022" name="Cell">
        <title>Design, construction, and in vivo augmentation of a complex gut microbiome.</title>
        <authorList>
            <person name="Cheng A.G."/>
            <person name="Ho P.Y."/>
            <person name="Aranda-Diaz A."/>
            <person name="Jain S."/>
            <person name="Yu F.B."/>
            <person name="Meng X."/>
            <person name="Wang M."/>
            <person name="Iakiviak M."/>
            <person name="Nagashima K."/>
            <person name="Zhao A."/>
            <person name="Murugkar P."/>
            <person name="Patil A."/>
            <person name="Atabakhsh K."/>
            <person name="Weakley A."/>
            <person name="Yan J."/>
            <person name="Brumbaugh A.R."/>
            <person name="Higginbottom S."/>
            <person name="Dimas A."/>
            <person name="Shiver A.L."/>
            <person name="Deutschbauer A."/>
            <person name="Neff N."/>
            <person name="Sonnenburg J.L."/>
            <person name="Huang K.C."/>
            <person name="Fischbach M.A."/>
        </authorList>
    </citation>
    <scope>NUCLEOTIDE SEQUENCE</scope>
    <source>
        <strain evidence="2">DSM 19829</strain>
    </source>
</reference>
<feature type="transmembrane region" description="Helical" evidence="1">
    <location>
        <begin position="91"/>
        <end position="111"/>
    </location>
</feature>
<dbReference type="Proteomes" id="UP001060164">
    <property type="component" value="Chromosome"/>
</dbReference>
<dbReference type="InterPro" id="IPR052712">
    <property type="entry name" value="Acid_resist_chaperone_HdeD"/>
</dbReference>
<organism evidence="2 3">
    <name type="scientific">Ruminococcus gauvreauii</name>
    <dbReference type="NCBI Taxonomy" id="438033"/>
    <lineage>
        <taxon>Bacteria</taxon>
        <taxon>Bacillati</taxon>
        <taxon>Bacillota</taxon>
        <taxon>Clostridia</taxon>
        <taxon>Eubacteriales</taxon>
        <taxon>Oscillospiraceae</taxon>
        <taxon>Ruminococcus</taxon>
    </lineage>
</organism>
<proteinExistence type="predicted"/>
<keyword evidence="1" id="KW-0812">Transmembrane</keyword>
<dbReference type="InterPro" id="IPR005325">
    <property type="entry name" value="DUF308_memb"/>
</dbReference>
<dbReference type="PANTHER" id="PTHR34989:SF1">
    <property type="entry name" value="PROTEIN HDED"/>
    <property type="match status" value="1"/>
</dbReference>
<dbReference type="Pfam" id="PF03729">
    <property type="entry name" value="DUF308"/>
    <property type="match status" value="2"/>
</dbReference>
<keyword evidence="1" id="KW-0472">Membrane</keyword>
<accession>A0ABY5VJV1</accession>
<keyword evidence="3" id="KW-1185">Reference proteome</keyword>
<gene>
    <name evidence="2" type="ORF">NQ502_06415</name>
</gene>
<feature type="transmembrane region" description="Helical" evidence="1">
    <location>
        <begin position="152"/>
        <end position="178"/>
    </location>
</feature>
<feature type="transmembrane region" description="Helical" evidence="1">
    <location>
        <begin position="36"/>
        <end position="57"/>
    </location>
</feature>
<feature type="transmembrane region" description="Helical" evidence="1">
    <location>
        <begin position="12"/>
        <end position="30"/>
    </location>
</feature>